<keyword evidence="1" id="KW-0472">Membrane</keyword>
<feature type="transmembrane region" description="Helical" evidence="1">
    <location>
        <begin position="66"/>
        <end position="85"/>
    </location>
</feature>
<protein>
    <recommendedName>
        <fullName evidence="4">SPW repeat-containing protein</fullName>
    </recommendedName>
</protein>
<organism evidence="2 3">
    <name type="scientific">Salinirubrum litoreum</name>
    <dbReference type="NCBI Taxonomy" id="1126234"/>
    <lineage>
        <taxon>Archaea</taxon>
        <taxon>Methanobacteriati</taxon>
        <taxon>Methanobacteriota</taxon>
        <taxon>Stenosarchaea group</taxon>
        <taxon>Halobacteria</taxon>
        <taxon>Halobacteriales</taxon>
        <taxon>Haloferacaceae</taxon>
        <taxon>Salinirubrum</taxon>
    </lineage>
</organism>
<name>A0ABD5RCF9_9EURY</name>
<evidence type="ECO:0000313" key="3">
    <source>
        <dbReference type="Proteomes" id="UP001596201"/>
    </source>
</evidence>
<dbReference type="RefSeq" id="WP_227229894.1">
    <property type="nucleotide sequence ID" value="NZ_JAJCVJ010000002.1"/>
</dbReference>
<evidence type="ECO:0000313" key="2">
    <source>
        <dbReference type="EMBL" id="MFC5367648.1"/>
    </source>
</evidence>
<dbReference type="AlphaFoldDB" id="A0ABD5RCF9"/>
<evidence type="ECO:0008006" key="4">
    <source>
        <dbReference type="Google" id="ProtNLM"/>
    </source>
</evidence>
<keyword evidence="1" id="KW-0812">Transmembrane</keyword>
<gene>
    <name evidence="2" type="ORF">ACFPJ5_11940</name>
</gene>
<feature type="transmembrane region" description="Helical" evidence="1">
    <location>
        <begin position="36"/>
        <end position="54"/>
    </location>
</feature>
<feature type="transmembrane region" description="Helical" evidence="1">
    <location>
        <begin position="7"/>
        <end position="24"/>
    </location>
</feature>
<dbReference type="Proteomes" id="UP001596201">
    <property type="component" value="Unassembled WGS sequence"/>
</dbReference>
<dbReference type="EMBL" id="JBHSKX010000002">
    <property type="protein sequence ID" value="MFC5367648.1"/>
    <property type="molecule type" value="Genomic_DNA"/>
</dbReference>
<comment type="caution">
    <text evidence="2">The sequence shown here is derived from an EMBL/GenBank/DDBJ whole genome shotgun (WGS) entry which is preliminary data.</text>
</comment>
<evidence type="ECO:0000256" key="1">
    <source>
        <dbReference type="SAM" id="Phobius"/>
    </source>
</evidence>
<proteinExistence type="predicted"/>
<keyword evidence="3" id="KW-1185">Reference proteome</keyword>
<sequence length="125" mass="12673">MNERQTAAANVVIGSLVLVSIVAQPGPRQLLATLQSSPALLGIGLFGTALAVVAEQADRRFDWRGASALLAVVLVVPLLAAGYAVAGLVGVRVTASLVMLGVVVISVVKLLRTQSGGSETADAVE</sequence>
<accession>A0ABD5RCF9</accession>
<feature type="transmembrane region" description="Helical" evidence="1">
    <location>
        <begin position="91"/>
        <end position="111"/>
    </location>
</feature>
<keyword evidence="1" id="KW-1133">Transmembrane helix</keyword>
<reference evidence="2 3" key="1">
    <citation type="journal article" date="2019" name="Int. J. Syst. Evol. Microbiol.">
        <title>The Global Catalogue of Microorganisms (GCM) 10K type strain sequencing project: providing services to taxonomists for standard genome sequencing and annotation.</title>
        <authorList>
            <consortium name="The Broad Institute Genomics Platform"/>
            <consortium name="The Broad Institute Genome Sequencing Center for Infectious Disease"/>
            <person name="Wu L."/>
            <person name="Ma J."/>
        </authorList>
    </citation>
    <scope>NUCLEOTIDE SEQUENCE [LARGE SCALE GENOMIC DNA]</scope>
    <source>
        <strain evidence="2 3">CGMCC 1.12237</strain>
    </source>
</reference>